<dbReference type="Proteomes" id="UP000245629">
    <property type="component" value="Chromosome 2"/>
</dbReference>
<gene>
    <name evidence="1" type="ORF">DEW08_16865</name>
</gene>
<name>A0A2S2CT16_9PROT</name>
<protein>
    <submittedName>
        <fullName evidence="1">Uncharacterized protein</fullName>
    </submittedName>
</protein>
<dbReference type="EMBL" id="CP029353">
    <property type="protein sequence ID" value="AWK87663.1"/>
    <property type="molecule type" value="Genomic_DNA"/>
</dbReference>
<evidence type="ECO:0000313" key="1">
    <source>
        <dbReference type="EMBL" id="AWK87663.1"/>
    </source>
</evidence>
<dbReference type="AlphaFoldDB" id="A0A2S2CT16"/>
<sequence>MARKRTIDERLLALVLLTGLPAMPIGIVSEMAGQPTRQTIHIWATDAMVKRGAGLSASLDKIEQAWASLERRSVSHFAADLQTAVSNALIVAGGVLGDDDLFVRSLLTDGERAEIAIASDDRAHELIKAAVARIEPHLASVNSIIAASVRHIRRRRRAIA</sequence>
<reference evidence="2" key="1">
    <citation type="submission" date="2018-05" db="EMBL/GenBank/DDBJ databases">
        <title>Azospirillum thermophila sp. nov., a novel isolated from hot spring.</title>
        <authorList>
            <person name="Zhao Z."/>
        </authorList>
    </citation>
    <scope>NUCLEOTIDE SEQUENCE [LARGE SCALE GENOMIC DNA]</scope>
    <source>
        <strain evidence="2">CFH 70021</strain>
    </source>
</reference>
<dbReference type="KEGG" id="azz:DEW08_16865"/>
<accession>A0A2S2CT16</accession>
<evidence type="ECO:0000313" key="2">
    <source>
        <dbReference type="Proteomes" id="UP000245629"/>
    </source>
</evidence>
<dbReference type="RefSeq" id="WP_109329053.1">
    <property type="nucleotide sequence ID" value="NZ_CP029353.1"/>
</dbReference>
<organism evidence="1 2">
    <name type="scientific">Azospirillum thermophilum</name>
    <dbReference type="NCBI Taxonomy" id="2202148"/>
    <lineage>
        <taxon>Bacteria</taxon>
        <taxon>Pseudomonadati</taxon>
        <taxon>Pseudomonadota</taxon>
        <taxon>Alphaproteobacteria</taxon>
        <taxon>Rhodospirillales</taxon>
        <taxon>Azospirillaceae</taxon>
        <taxon>Azospirillum</taxon>
    </lineage>
</organism>
<proteinExistence type="predicted"/>
<keyword evidence="2" id="KW-1185">Reference proteome</keyword>